<dbReference type="GO" id="GO:0005975">
    <property type="term" value="P:carbohydrate metabolic process"/>
    <property type="evidence" value="ECO:0007669"/>
    <property type="project" value="InterPro"/>
</dbReference>
<evidence type="ECO:0000256" key="3">
    <source>
        <dbReference type="ARBA" id="ARBA00012663"/>
    </source>
</evidence>
<evidence type="ECO:0000256" key="1">
    <source>
        <dbReference type="ARBA" id="ARBA00001231"/>
    </source>
</evidence>
<accession>A0A9D2EKH8</accession>
<dbReference type="GO" id="GO:0009254">
    <property type="term" value="P:peptidoglycan turnover"/>
    <property type="evidence" value="ECO:0007669"/>
    <property type="project" value="TreeGrafter"/>
</dbReference>
<sequence>MRGYKRIRAVFCWGFVLVLCTLSGCGRAAFDNSQAESSTSILEADPESLDDITMEGLVSEVLGQMTLEQKIGQLFIVSTDSLDFNAETEMTDQMKQNIKKYQPGGVIFFSFNFTNDEDIKQNRKNLKKFIRKMQKASTVPMFMSVDEEGGTVSRVANSESFGTTKFPTMSEVGSTEDSANAYNVGATIGREISELGFNLDFAPVADISTNADNTEIGSRSFGRDAQLVSDMVSEEVKGLQQNGVSATLKHFPGQGDSGDDTHKGFVNLDVTIDRLRDVEFTPFKAGIAAGADVVMMSHVAVRNITQNEVPASLSSLMVTDILREELQFDNIIITDAMNMKIITKFYDAGEAAVMAIEAGNDMILMPDDFVSAYDAVYEAVQDGTLTERQIDQAVSRILTVKIRRGILPLSSPLLEEIVQ</sequence>
<dbReference type="InterPro" id="IPR036962">
    <property type="entry name" value="Glyco_hydro_3_N_sf"/>
</dbReference>
<protein>
    <recommendedName>
        <fullName evidence="3">beta-N-acetylhexosaminidase</fullName>
        <ecNumber evidence="3">3.2.1.52</ecNumber>
    </recommendedName>
</protein>
<evidence type="ECO:0000313" key="8">
    <source>
        <dbReference type="EMBL" id="HIZ39304.1"/>
    </source>
</evidence>
<evidence type="ECO:0000256" key="6">
    <source>
        <dbReference type="SAM" id="SignalP"/>
    </source>
</evidence>
<dbReference type="EC" id="3.2.1.52" evidence="3"/>
<gene>
    <name evidence="8" type="ORF">H9968_05145</name>
</gene>
<dbReference type="SUPFAM" id="SSF51445">
    <property type="entry name" value="(Trans)glycosidases"/>
    <property type="match status" value="1"/>
</dbReference>
<dbReference type="GO" id="GO:0004563">
    <property type="term" value="F:beta-N-acetylhexosaminidase activity"/>
    <property type="evidence" value="ECO:0007669"/>
    <property type="project" value="UniProtKB-EC"/>
</dbReference>
<dbReference type="PANTHER" id="PTHR30480:SF13">
    <property type="entry name" value="BETA-HEXOSAMINIDASE"/>
    <property type="match status" value="1"/>
</dbReference>
<comment type="caution">
    <text evidence="8">The sequence shown here is derived from an EMBL/GenBank/DDBJ whole genome shotgun (WGS) entry which is preliminary data.</text>
</comment>
<reference evidence="8" key="1">
    <citation type="journal article" date="2021" name="PeerJ">
        <title>Extensive microbial diversity within the chicken gut microbiome revealed by metagenomics and culture.</title>
        <authorList>
            <person name="Gilroy R."/>
            <person name="Ravi A."/>
            <person name="Getino M."/>
            <person name="Pursley I."/>
            <person name="Horton D.L."/>
            <person name="Alikhan N.F."/>
            <person name="Baker D."/>
            <person name="Gharbi K."/>
            <person name="Hall N."/>
            <person name="Watson M."/>
            <person name="Adriaenssens E.M."/>
            <person name="Foster-Nyarko E."/>
            <person name="Jarju S."/>
            <person name="Secka A."/>
            <person name="Antonio M."/>
            <person name="Oren A."/>
            <person name="Chaudhuri R.R."/>
            <person name="La Ragione R."/>
            <person name="Hildebrand F."/>
            <person name="Pallen M.J."/>
        </authorList>
    </citation>
    <scope>NUCLEOTIDE SEQUENCE</scope>
    <source>
        <strain evidence="8">CHK179-28034</strain>
    </source>
</reference>
<dbReference type="Pfam" id="PF00933">
    <property type="entry name" value="Glyco_hydro_3"/>
    <property type="match status" value="1"/>
</dbReference>
<comment type="catalytic activity">
    <reaction evidence="1">
        <text>Hydrolysis of terminal non-reducing N-acetyl-D-hexosamine residues in N-acetyl-beta-D-hexosaminides.</text>
        <dbReference type="EC" id="3.2.1.52"/>
    </reaction>
</comment>
<dbReference type="InterPro" id="IPR050226">
    <property type="entry name" value="NagZ_Beta-hexosaminidase"/>
</dbReference>
<dbReference type="InterPro" id="IPR017853">
    <property type="entry name" value="GH"/>
</dbReference>
<keyword evidence="6" id="KW-0732">Signal</keyword>
<keyword evidence="5" id="KW-0326">Glycosidase</keyword>
<evidence type="ECO:0000256" key="4">
    <source>
        <dbReference type="ARBA" id="ARBA00022801"/>
    </source>
</evidence>
<keyword evidence="4 8" id="KW-0378">Hydrolase</keyword>
<evidence type="ECO:0000259" key="7">
    <source>
        <dbReference type="Pfam" id="PF00933"/>
    </source>
</evidence>
<dbReference type="AlphaFoldDB" id="A0A9D2EKH8"/>
<name>A0A9D2EKH8_9FIRM</name>
<evidence type="ECO:0000256" key="5">
    <source>
        <dbReference type="ARBA" id="ARBA00023295"/>
    </source>
</evidence>
<dbReference type="Gene3D" id="3.20.20.300">
    <property type="entry name" value="Glycoside hydrolase, family 3, N-terminal domain"/>
    <property type="match status" value="1"/>
</dbReference>
<comment type="similarity">
    <text evidence="2">Belongs to the glycosyl hydrolase 3 family.</text>
</comment>
<feature type="signal peptide" evidence="6">
    <location>
        <begin position="1"/>
        <end position="28"/>
    </location>
</feature>
<organism evidence="8 9">
    <name type="scientific">Candidatus Anaerobutyricum stercoris</name>
    <dbReference type="NCBI Taxonomy" id="2838457"/>
    <lineage>
        <taxon>Bacteria</taxon>
        <taxon>Bacillati</taxon>
        <taxon>Bacillota</taxon>
        <taxon>Clostridia</taxon>
        <taxon>Lachnospirales</taxon>
        <taxon>Lachnospiraceae</taxon>
        <taxon>Anaerobutyricum</taxon>
    </lineage>
</organism>
<evidence type="ECO:0000313" key="9">
    <source>
        <dbReference type="Proteomes" id="UP000824049"/>
    </source>
</evidence>
<feature type="domain" description="Glycoside hydrolase family 3 N-terminal" evidence="7">
    <location>
        <begin position="66"/>
        <end position="400"/>
    </location>
</feature>
<dbReference type="EMBL" id="DXBR01000049">
    <property type="protein sequence ID" value="HIZ39304.1"/>
    <property type="molecule type" value="Genomic_DNA"/>
</dbReference>
<feature type="chain" id="PRO_5039600133" description="beta-N-acetylhexosaminidase" evidence="6">
    <location>
        <begin position="29"/>
        <end position="419"/>
    </location>
</feature>
<dbReference type="PROSITE" id="PS51257">
    <property type="entry name" value="PROKAR_LIPOPROTEIN"/>
    <property type="match status" value="1"/>
</dbReference>
<reference evidence="8" key="2">
    <citation type="submission" date="2021-04" db="EMBL/GenBank/DDBJ databases">
        <authorList>
            <person name="Gilroy R."/>
        </authorList>
    </citation>
    <scope>NUCLEOTIDE SEQUENCE</scope>
    <source>
        <strain evidence="8">CHK179-28034</strain>
    </source>
</reference>
<proteinExistence type="inferred from homology"/>
<dbReference type="InterPro" id="IPR001764">
    <property type="entry name" value="Glyco_hydro_3_N"/>
</dbReference>
<dbReference type="PANTHER" id="PTHR30480">
    <property type="entry name" value="BETA-HEXOSAMINIDASE-RELATED"/>
    <property type="match status" value="1"/>
</dbReference>
<dbReference type="Proteomes" id="UP000824049">
    <property type="component" value="Unassembled WGS sequence"/>
</dbReference>
<evidence type="ECO:0000256" key="2">
    <source>
        <dbReference type="ARBA" id="ARBA00005336"/>
    </source>
</evidence>